<keyword evidence="3" id="KW-1185">Reference proteome</keyword>
<evidence type="ECO:0000313" key="2">
    <source>
        <dbReference type="EMBL" id="THV09316.1"/>
    </source>
</evidence>
<evidence type="ECO:0000313" key="3">
    <source>
        <dbReference type="Proteomes" id="UP000307087"/>
    </source>
</evidence>
<comment type="caution">
    <text evidence="2">The sequence shown here is derived from an EMBL/GenBank/DDBJ whole genome shotgun (WGS) entry which is preliminary data.</text>
</comment>
<protein>
    <submittedName>
        <fullName evidence="2">Uncharacterized protein</fullName>
    </submittedName>
</protein>
<dbReference type="Proteomes" id="UP000307087">
    <property type="component" value="Unassembled WGS sequence"/>
</dbReference>
<dbReference type="EMBL" id="STGW01000014">
    <property type="protein sequence ID" value="THV09316.1"/>
    <property type="molecule type" value="Genomic_DNA"/>
</dbReference>
<sequence length="479" mass="48966">MSGRRDDGGDGAVVLRLAAAEGRAVAIDAVDAADLADRHDQMLRLAEAFEESGAQLREWAALAREVVVHPDVSSTAPLSPATWARAEEEVRALTTGPQGLLDRSIELAADAVVLRATVETYRWIDDLQATAHRTLGSISERAEGYVAPHVSLGGALVAAGLIETDALERDDVATYLHELAAEIPELMDHVATGGGLVDSLQVRGLLTVGLLGGETGRSAGTGGLRAAGIAPFDGGWGSALRDVALDLDTTITRRSPTGPDEPSRDRPSATAAPDGLAALLALQLDDAADPVRTVQVGAGRLLALVGRAAPAGRSRRAGRLQLVSGDHSAPAELVAATVAAAARALGQEGGEGGEGEVRVLLVGHGTGGATAIEAAAHLADDDRVVVDHVVTANARATHLAAAHGAAPVLSLEDHSDPVALLGSLLSASDEHRLTVVYDASAAPDLPPPVAGGTAADRSSHPALLALLGHWRALGFLRAH</sequence>
<dbReference type="OrthoDB" id="3763264at2"/>
<evidence type="ECO:0000256" key="1">
    <source>
        <dbReference type="SAM" id="MobiDB-lite"/>
    </source>
</evidence>
<gene>
    <name evidence="2" type="ORF">E9934_16370</name>
</gene>
<dbReference type="AlphaFoldDB" id="A0A4V4HJ75"/>
<dbReference type="SUPFAM" id="SSF53474">
    <property type="entry name" value="alpha/beta-Hydrolases"/>
    <property type="match status" value="1"/>
</dbReference>
<feature type="region of interest" description="Disordered" evidence="1">
    <location>
        <begin position="250"/>
        <end position="271"/>
    </location>
</feature>
<name>A0A4V4HJ75_9ACTN</name>
<proteinExistence type="predicted"/>
<accession>A0A4V4HJ75</accession>
<organism evidence="2 3">
    <name type="scientific">Nocardioides caeni</name>
    <dbReference type="NCBI Taxonomy" id="574700"/>
    <lineage>
        <taxon>Bacteria</taxon>
        <taxon>Bacillati</taxon>
        <taxon>Actinomycetota</taxon>
        <taxon>Actinomycetes</taxon>
        <taxon>Propionibacteriales</taxon>
        <taxon>Nocardioidaceae</taxon>
        <taxon>Nocardioides</taxon>
    </lineage>
</organism>
<dbReference type="RefSeq" id="WP_136563976.1">
    <property type="nucleotide sequence ID" value="NZ_BAABLS010000006.1"/>
</dbReference>
<reference evidence="2 3" key="1">
    <citation type="journal article" date="2009" name="Int. J. Syst. Evol. Microbiol.">
        <title>Nocardioides caeni sp. nov., isolated from wastewater.</title>
        <authorList>
            <person name="Yoon J.H."/>
            <person name="Kang S.J."/>
            <person name="Park S."/>
            <person name="Kim W."/>
            <person name="Oh T.K."/>
        </authorList>
    </citation>
    <scope>NUCLEOTIDE SEQUENCE [LARGE SCALE GENOMIC DNA]</scope>
    <source>
        <strain evidence="2 3">DSM 23134</strain>
    </source>
</reference>
<dbReference type="InterPro" id="IPR029058">
    <property type="entry name" value="AB_hydrolase_fold"/>
</dbReference>